<dbReference type="RefSeq" id="WP_057951604.1">
    <property type="nucleotide sequence ID" value="NZ_CP013118.1"/>
</dbReference>
<dbReference type="EMBL" id="CP013118">
    <property type="protein sequence ID" value="ALO14013.1"/>
    <property type="molecule type" value="Genomic_DNA"/>
</dbReference>
<feature type="chain" id="PRO_5006599134" evidence="1">
    <location>
        <begin position="20"/>
        <end position="230"/>
    </location>
</feature>
<dbReference type="SUPFAM" id="SSF49464">
    <property type="entry name" value="Carboxypeptidase regulatory domain-like"/>
    <property type="match status" value="1"/>
</dbReference>
<evidence type="ECO:0000256" key="1">
    <source>
        <dbReference type="SAM" id="SignalP"/>
    </source>
</evidence>
<keyword evidence="1" id="KW-0732">Signal</keyword>
<evidence type="ECO:0000313" key="2">
    <source>
        <dbReference type="EMBL" id="ALO14013.1"/>
    </source>
</evidence>
<accession>A0A0S2HVC6</accession>
<dbReference type="STRING" id="1307839.L21SP5_00334"/>
<name>A0A0S2HVC6_9BACT</name>
<keyword evidence="3" id="KW-1185">Reference proteome</keyword>
<feature type="signal peptide" evidence="1">
    <location>
        <begin position="1"/>
        <end position="19"/>
    </location>
</feature>
<dbReference type="KEGG" id="blq:L21SP5_00334"/>
<dbReference type="InterPro" id="IPR008969">
    <property type="entry name" value="CarboxyPept-like_regulatory"/>
</dbReference>
<dbReference type="OrthoDB" id="905812at2"/>
<organism evidence="2 3">
    <name type="scientific">Salinivirga cyanobacteriivorans</name>
    <dbReference type="NCBI Taxonomy" id="1307839"/>
    <lineage>
        <taxon>Bacteria</taxon>
        <taxon>Pseudomonadati</taxon>
        <taxon>Bacteroidota</taxon>
        <taxon>Bacteroidia</taxon>
        <taxon>Bacteroidales</taxon>
        <taxon>Salinivirgaceae</taxon>
        <taxon>Salinivirga</taxon>
    </lineage>
</organism>
<reference evidence="2 3" key="1">
    <citation type="submission" date="2015-11" db="EMBL/GenBank/DDBJ databases">
        <title>Description and complete genome sequence of a novel strain predominating in hypersaline microbial mats and representing a new family of the Bacteriodetes phylum.</title>
        <authorList>
            <person name="Spring S."/>
            <person name="Bunk B."/>
            <person name="Sproer C."/>
            <person name="Klenk H.-P."/>
        </authorList>
    </citation>
    <scope>NUCLEOTIDE SEQUENCE [LARGE SCALE GENOMIC DNA]</scope>
    <source>
        <strain evidence="2 3">L21-Spi-D4</strain>
    </source>
</reference>
<dbReference type="AlphaFoldDB" id="A0A0S2HVC6"/>
<gene>
    <name evidence="2" type="ORF">L21SP5_00334</name>
</gene>
<proteinExistence type="predicted"/>
<evidence type="ECO:0000313" key="3">
    <source>
        <dbReference type="Proteomes" id="UP000064893"/>
    </source>
</evidence>
<dbReference type="Proteomes" id="UP000064893">
    <property type="component" value="Chromosome"/>
</dbReference>
<protein>
    <submittedName>
        <fullName evidence="2">TonB-linked outer membrane protein, SusC/RagA family</fullName>
    </submittedName>
</protein>
<sequence precursor="true">MKTGFITVLLIILAFSVEAQVLPQDTIPFSGIVFDENKKVMPNTHILINGNKGTMTSPGGFFQLKVNALDTLTFSYVGYKKFHYVIPDSMSRLGYITGVFMTRDTMSLPEVIVLPYLNKQQFKQAFINKNDLTRNQANAKANLSLVGTKGQRKYSYMQSTGVELQMEQFKNSMEYKGLISPDDMVGVNVVPAIGYVYNILRWNKTQEKQEEKIRNRLLRYKAFLEQKEED</sequence>